<comment type="similarity">
    <text evidence="1">Belongs to the leucine-binding protein family.</text>
</comment>
<feature type="domain" description="Leucine-binding protein" evidence="4">
    <location>
        <begin position="29"/>
        <end position="368"/>
    </location>
</feature>
<evidence type="ECO:0000256" key="2">
    <source>
        <dbReference type="ARBA" id="ARBA00022729"/>
    </source>
</evidence>
<comment type="caution">
    <text evidence="5">The sequence shown here is derived from an EMBL/GenBank/DDBJ whole genome shotgun (WGS) entry which is preliminary data.</text>
</comment>
<organism evidence="5 6">
    <name type="scientific">Luedemannella flava</name>
    <dbReference type="NCBI Taxonomy" id="349316"/>
    <lineage>
        <taxon>Bacteria</taxon>
        <taxon>Bacillati</taxon>
        <taxon>Actinomycetota</taxon>
        <taxon>Actinomycetes</taxon>
        <taxon>Micromonosporales</taxon>
        <taxon>Micromonosporaceae</taxon>
        <taxon>Luedemannella</taxon>
    </lineage>
</organism>
<keyword evidence="2 3" id="KW-0732">Signal</keyword>
<dbReference type="InterPro" id="IPR028082">
    <property type="entry name" value="Peripla_BP_I"/>
</dbReference>
<gene>
    <name evidence="5" type="ORF">GCM10009682_55240</name>
</gene>
<evidence type="ECO:0000313" key="5">
    <source>
        <dbReference type="EMBL" id="GAA1829299.1"/>
    </source>
</evidence>
<evidence type="ECO:0000259" key="4">
    <source>
        <dbReference type="Pfam" id="PF13458"/>
    </source>
</evidence>
<dbReference type="PANTHER" id="PTHR47151:SF2">
    <property type="entry name" value="AMINO ACID BINDING PROTEIN"/>
    <property type="match status" value="1"/>
</dbReference>
<sequence length="410" mass="43173">MTVAVAGLVLAAAACAEPGDLAVTQRTLVIGVDLPFQGAAGDTSESVYKAVELYLEQTPPGPYPVAIKRYDDSTAAKGSWDDATCVRNAQDHVANVDEVAVLGTANSGCSKLEAPILNQDPRGPMLMVSHSNTNPGLTKPWEQGEPGKYFPTGLRSYARVITTDDYQGAAAAQFAARDLKVRRCAVLNDNQTYGQGVARAFADEAARQGIAVVTNQAWDARATNYVALFQAVRAADADCVYAGGIYDNNGGQLVKDKVEVLGANTGPVPLIVPDGFFGFRDFQLLPAAEGAYLTFGGQGLDQLKAAGGVATRLLADYKSRYGAEPASAYALYGVQALQVILAAVARSDGTRRGVRDQVFSGTGVTVPAAEAVLGKDVHIDPATGDVNVRDLSVLRMTDGTERFVKAWPLP</sequence>
<dbReference type="Gene3D" id="3.40.50.2300">
    <property type="match status" value="2"/>
</dbReference>
<dbReference type="Pfam" id="PF13458">
    <property type="entry name" value="Peripla_BP_6"/>
    <property type="match status" value="1"/>
</dbReference>
<dbReference type="CDD" id="cd06342">
    <property type="entry name" value="PBP1_ABC_LIVBP-like"/>
    <property type="match status" value="1"/>
</dbReference>
<evidence type="ECO:0000256" key="3">
    <source>
        <dbReference type="SAM" id="SignalP"/>
    </source>
</evidence>
<dbReference type="PANTHER" id="PTHR47151">
    <property type="entry name" value="LEU/ILE/VAL-BINDING ABC TRANSPORTER SUBUNIT"/>
    <property type="match status" value="1"/>
</dbReference>
<evidence type="ECO:0000256" key="1">
    <source>
        <dbReference type="ARBA" id="ARBA00010062"/>
    </source>
</evidence>
<dbReference type="SUPFAM" id="SSF53822">
    <property type="entry name" value="Periplasmic binding protein-like I"/>
    <property type="match status" value="1"/>
</dbReference>
<name>A0ABP4YX64_9ACTN</name>
<dbReference type="InterPro" id="IPR028081">
    <property type="entry name" value="Leu-bd"/>
</dbReference>
<dbReference type="EMBL" id="BAAALT010000254">
    <property type="protein sequence ID" value="GAA1829299.1"/>
    <property type="molecule type" value="Genomic_DNA"/>
</dbReference>
<feature type="chain" id="PRO_5045945751" description="Leucine-binding protein domain-containing protein" evidence="3">
    <location>
        <begin position="17"/>
        <end position="410"/>
    </location>
</feature>
<accession>A0ABP4YX64</accession>
<feature type="signal peptide" evidence="3">
    <location>
        <begin position="1"/>
        <end position="16"/>
    </location>
</feature>
<proteinExistence type="inferred from homology"/>
<protein>
    <recommendedName>
        <fullName evidence="4">Leucine-binding protein domain-containing protein</fullName>
    </recommendedName>
</protein>
<keyword evidence="6" id="KW-1185">Reference proteome</keyword>
<evidence type="ECO:0000313" key="6">
    <source>
        <dbReference type="Proteomes" id="UP001500218"/>
    </source>
</evidence>
<reference evidence="6" key="1">
    <citation type="journal article" date="2019" name="Int. J. Syst. Evol. Microbiol.">
        <title>The Global Catalogue of Microorganisms (GCM) 10K type strain sequencing project: providing services to taxonomists for standard genome sequencing and annotation.</title>
        <authorList>
            <consortium name="The Broad Institute Genomics Platform"/>
            <consortium name="The Broad Institute Genome Sequencing Center for Infectious Disease"/>
            <person name="Wu L."/>
            <person name="Ma J."/>
        </authorList>
    </citation>
    <scope>NUCLEOTIDE SEQUENCE [LARGE SCALE GENOMIC DNA]</scope>
    <source>
        <strain evidence="6">JCM 13250</strain>
    </source>
</reference>
<dbReference type="Proteomes" id="UP001500218">
    <property type="component" value="Unassembled WGS sequence"/>
</dbReference>